<evidence type="ECO:0000313" key="2">
    <source>
        <dbReference type="EMBL" id="MDT0353575.1"/>
    </source>
</evidence>
<gene>
    <name evidence="2" type="ORF">RM445_29185</name>
</gene>
<evidence type="ECO:0008006" key="4">
    <source>
        <dbReference type="Google" id="ProtNLM"/>
    </source>
</evidence>
<organism evidence="2 3">
    <name type="scientific">Pseudonocardia charpentierae</name>
    <dbReference type="NCBI Taxonomy" id="3075545"/>
    <lineage>
        <taxon>Bacteria</taxon>
        <taxon>Bacillati</taxon>
        <taxon>Actinomycetota</taxon>
        <taxon>Actinomycetes</taxon>
        <taxon>Pseudonocardiales</taxon>
        <taxon>Pseudonocardiaceae</taxon>
        <taxon>Pseudonocardia</taxon>
    </lineage>
</organism>
<keyword evidence="3" id="KW-1185">Reference proteome</keyword>
<name>A0ABU2NIN8_9PSEU</name>
<sequence>MSERNTLVRSLHDLGLSAWFGGSLAGAVAVNGAAADVTDPVQRLRVANAGWARWTPVNAAAIGAHLVGGAGLLAANRGRVAAQSGVGASTTAKLAVTGAALAVTAYSRALGKKLQQADGVPVEGGTDPSPTTPPDIAKIQKRLAVCQWLIPALTGTLTVLTSLHGEQQRPGQQLPGVSTKPGKLLRAAGTAATGPVGAVSAIGAAATRAAAAGAARAAHAAHAARSARATDLDANTTEAADTTDTDAVV</sequence>
<dbReference type="EMBL" id="JAVREJ010000036">
    <property type="protein sequence ID" value="MDT0353575.1"/>
    <property type="molecule type" value="Genomic_DNA"/>
</dbReference>
<evidence type="ECO:0000313" key="3">
    <source>
        <dbReference type="Proteomes" id="UP001183202"/>
    </source>
</evidence>
<dbReference type="Proteomes" id="UP001183202">
    <property type="component" value="Unassembled WGS sequence"/>
</dbReference>
<proteinExistence type="predicted"/>
<evidence type="ECO:0000256" key="1">
    <source>
        <dbReference type="SAM" id="MobiDB-lite"/>
    </source>
</evidence>
<reference evidence="3" key="1">
    <citation type="submission" date="2023-07" db="EMBL/GenBank/DDBJ databases">
        <title>30 novel species of actinomycetes from the DSMZ collection.</title>
        <authorList>
            <person name="Nouioui I."/>
        </authorList>
    </citation>
    <scope>NUCLEOTIDE SEQUENCE [LARGE SCALE GENOMIC DNA]</scope>
    <source>
        <strain evidence="3">DSM 45834</strain>
    </source>
</reference>
<dbReference type="RefSeq" id="WP_311560087.1">
    <property type="nucleotide sequence ID" value="NZ_JAVREJ010000036.1"/>
</dbReference>
<comment type="caution">
    <text evidence="2">The sequence shown here is derived from an EMBL/GenBank/DDBJ whole genome shotgun (WGS) entry which is preliminary data.</text>
</comment>
<accession>A0ABU2NIN8</accession>
<feature type="region of interest" description="Disordered" evidence="1">
    <location>
        <begin position="225"/>
        <end position="249"/>
    </location>
</feature>
<protein>
    <recommendedName>
        <fullName evidence="4">ABC-type Mn/Zn transport systems, ATPase component</fullName>
    </recommendedName>
</protein>